<dbReference type="PANTHER" id="PTHR11422:SF5">
    <property type="entry name" value="DIVERSE IMMUNOGLOBULIN DOMAIN-CONTAINING PROTEIN 1.1 ISOFORM X1-RELATED"/>
    <property type="match status" value="1"/>
</dbReference>
<keyword evidence="2" id="KW-0812">Transmembrane</keyword>
<dbReference type="SMART" id="SM00409">
    <property type="entry name" value="IG"/>
    <property type="match status" value="1"/>
</dbReference>
<dbReference type="PANTHER" id="PTHR11422">
    <property type="entry name" value="T-CELL SURFACE GLYCOPROTEIN CD4"/>
    <property type="match status" value="1"/>
</dbReference>
<organism evidence="4 5">
    <name type="scientific">Salmo salar</name>
    <name type="common">Atlantic salmon</name>
    <dbReference type="NCBI Taxonomy" id="8030"/>
    <lineage>
        <taxon>Eukaryota</taxon>
        <taxon>Metazoa</taxon>
        <taxon>Chordata</taxon>
        <taxon>Craniata</taxon>
        <taxon>Vertebrata</taxon>
        <taxon>Euteleostomi</taxon>
        <taxon>Actinopterygii</taxon>
        <taxon>Neopterygii</taxon>
        <taxon>Teleostei</taxon>
        <taxon>Protacanthopterygii</taxon>
        <taxon>Salmoniformes</taxon>
        <taxon>Salmonidae</taxon>
        <taxon>Salmoninae</taxon>
        <taxon>Salmo</taxon>
    </lineage>
</organism>
<dbReference type="Gene3D" id="2.60.40.10">
    <property type="entry name" value="Immunoglobulins"/>
    <property type="match status" value="1"/>
</dbReference>
<keyword evidence="2" id="KW-1133">Transmembrane helix</keyword>
<evidence type="ECO:0000256" key="1">
    <source>
        <dbReference type="SAM" id="MobiDB-lite"/>
    </source>
</evidence>
<dbReference type="RefSeq" id="XP_045576983.1">
    <property type="nucleotide sequence ID" value="XM_045721027.1"/>
</dbReference>
<evidence type="ECO:0000256" key="2">
    <source>
        <dbReference type="SAM" id="Phobius"/>
    </source>
</evidence>
<proteinExistence type="predicted"/>
<dbReference type="CDD" id="cd00096">
    <property type="entry name" value="Ig"/>
    <property type="match status" value="1"/>
</dbReference>
<dbReference type="InterPro" id="IPR013783">
    <property type="entry name" value="Ig-like_fold"/>
</dbReference>
<gene>
    <name evidence="5" type="primary">LOC123743494</name>
</gene>
<feature type="region of interest" description="Disordered" evidence="1">
    <location>
        <begin position="239"/>
        <end position="262"/>
    </location>
</feature>
<dbReference type="Proteomes" id="UP001652741">
    <property type="component" value="Chromosome ssa06"/>
</dbReference>
<dbReference type="InterPro" id="IPR007110">
    <property type="entry name" value="Ig-like_dom"/>
</dbReference>
<evidence type="ECO:0000313" key="4">
    <source>
        <dbReference type="Proteomes" id="UP001652741"/>
    </source>
</evidence>
<dbReference type="InterPro" id="IPR036179">
    <property type="entry name" value="Ig-like_dom_sf"/>
</dbReference>
<dbReference type="InterPro" id="IPR013106">
    <property type="entry name" value="Ig_V-set"/>
</dbReference>
<accession>A0ABM3F0Y2</accession>
<evidence type="ECO:0000313" key="5">
    <source>
        <dbReference type="RefSeq" id="XP_045576983.1"/>
    </source>
</evidence>
<feature type="domain" description="Ig-like" evidence="3">
    <location>
        <begin position="100"/>
        <end position="174"/>
    </location>
</feature>
<reference evidence="5" key="1">
    <citation type="submission" date="2025-08" db="UniProtKB">
        <authorList>
            <consortium name="RefSeq"/>
        </authorList>
    </citation>
    <scope>IDENTIFICATION</scope>
</reference>
<sequence>MVIEKLPTWHTLDESTLFPRYFNKIALNQCGIDIELTYVSSGHCMVRNLLCRDTPTEREAKERVRERTMVKMAVLGLLGSLLYLLTGVSGETLSMFSRVGDDVSLPCNNVVYPNCSSTTWIYNRAGSKVTIEEVALGKIKVEKTERADRLSLESNCSLHVSDVSAEDAGLYTCRQFLTETGPQHGGDAPVHLSVLTSSPPPIQILVLHVAVGVAVGAAVCVVAAVIVVHRRRTHNRMSADDKIDLTAGSHSNLSTNEDKHQPAGNITYASILHFNQNPPAEC</sequence>
<dbReference type="PROSITE" id="PS50835">
    <property type="entry name" value="IG_LIKE"/>
    <property type="match status" value="1"/>
</dbReference>
<keyword evidence="2" id="KW-0472">Membrane</keyword>
<dbReference type="GeneID" id="123743494"/>
<dbReference type="Pfam" id="PF07686">
    <property type="entry name" value="V-set"/>
    <property type="match status" value="1"/>
</dbReference>
<feature type="transmembrane region" description="Helical" evidence="2">
    <location>
        <begin position="68"/>
        <end position="86"/>
    </location>
</feature>
<evidence type="ECO:0000259" key="3">
    <source>
        <dbReference type="PROSITE" id="PS50835"/>
    </source>
</evidence>
<dbReference type="SUPFAM" id="SSF48726">
    <property type="entry name" value="Immunoglobulin"/>
    <property type="match status" value="1"/>
</dbReference>
<dbReference type="InterPro" id="IPR003599">
    <property type="entry name" value="Ig_sub"/>
</dbReference>
<protein>
    <submittedName>
        <fullName evidence="5">Uncharacterized protein isoform X1</fullName>
    </submittedName>
</protein>
<name>A0ABM3F0Y2_SALSA</name>
<keyword evidence="4" id="KW-1185">Reference proteome</keyword>
<feature type="transmembrane region" description="Helical" evidence="2">
    <location>
        <begin position="202"/>
        <end position="228"/>
    </location>
</feature>